<dbReference type="PROSITE" id="PS50977">
    <property type="entry name" value="HTH_TETR_2"/>
    <property type="match status" value="1"/>
</dbReference>
<dbReference type="SUPFAM" id="SSF46689">
    <property type="entry name" value="Homeodomain-like"/>
    <property type="match status" value="1"/>
</dbReference>
<protein>
    <submittedName>
        <fullName evidence="6">Putative TetR family transcriptional regulator</fullName>
    </submittedName>
</protein>
<dbReference type="AlphaFoldDB" id="A0A2R5ERT8"/>
<dbReference type="SUPFAM" id="SSF48498">
    <property type="entry name" value="Tetracyclin repressor-like, C-terminal domain"/>
    <property type="match status" value="1"/>
</dbReference>
<evidence type="ECO:0000256" key="4">
    <source>
        <dbReference type="PROSITE-ProRule" id="PRU00335"/>
    </source>
</evidence>
<dbReference type="EMBL" id="BDQX01000208">
    <property type="protein sequence ID" value="GBG09277.1"/>
    <property type="molecule type" value="Genomic_DNA"/>
</dbReference>
<dbReference type="InterPro" id="IPR009057">
    <property type="entry name" value="Homeodomain-like_sf"/>
</dbReference>
<evidence type="ECO:0000256" key="3">
    <source>
        <dbReference type="ARBA" id="ARBA00023163"/>
    </source>
</evidence>
<gene>
    <name evidence="6" type="ORF">PAT3040_03919</name>
</gene>
<evidence type="ECO:0000313" key="7">
    <source>
        <dbReference type="Proteomes" id="UP000245202"/>
    </source>
</evidence>
<sequence>MDDIVAYSHVSKTNIYYYFKSKEELLLTIVDGLTSHYERRLAAILSEEGASVYDKLERVISALSLENENNNYLGGCPFLTLYVQTAGEYPAAKEKFRRFFSMQLESLEALLTDGISRGELRKDLPAQATAAMIVSTIEGGLFVAQSTGMNGMLKDVLPALALLLK</sequence>
<dbReference type="Proteomes" id="UP000245202">
    <property type="component" value="Unassembled WGS sequence"/>
</dbReference>
<organism evidence="6 7">
    <name type="scientific">Paenibacillus agaridevorans</name>
    <dbReference type="NCBI Taxonomy" id="171404"/>
    <lineage>
        <taxon>Bacteria</taxon>
        <taxon>Bacillati</taxon>
        <taxon>Bacillota</taxon>
        <taxon>Bacilli</taxon>
        <taxon>Bacillales</taxon>
        <taxon>Paenibacillaceae</taxon>
        <taxon>Paenibacillus</taxon>
    </lineage>
</organism>
<keyword evidence="1" id="KW-0805">Transcription regulation</keyword>
<comment type="caution">
    <text evidence="6">The sequence shown here is derived from an EMBL/GenBank/DDBJ whole genome shotgun (WGS) entry which is preliminary data.</text>
</comment>
<keyword evidence="7" id="KW-1185">Reference proteome</keyword>
<evidence type="ECO:0000259" key="5">
    <source>
        <dbReference type="PROSITE" id="PS50977"/>
    </source>
</evidence>
<accession>A0A2R5ERT8</accession>
<evidence type="ECO:0000256" key="1">
    <source>
        <dbReference type="ARBA" id="ARBA00023015"/>
    </source>
</evidence>
<dbReference type="GO" id="GO:0003677">
    <property type="term" value="F:DNA binding"/>
    <property type="evidence" value="ECO:0007669"/>
    <property type="project" value="UniProtKB-UniRule"/>
</dbReference>
<dbReference type="InterPro" id="IPR001647">
    <property type="entry name" value="HTH_TetR"/>
</dbReference>
<reference evidence="6 7" key="1">
    <citation type="submission" date="2017-08" db="EMBL/GenBank/DDBJ databases">
        <title>Substantial Increase in Enzyme Production by Combined Drug-Resistance Mutations in Paenibacillus agaridevorans.</title>
        <authorList>
            <person name="Tanaka Y."/>
            <person name="Funane K."/>
            <person name="Hosaka T."/>
            <person name="Shiwa Y."/>
            <person name="Fujita N."/>
            <person name="Miyazaki T."/>
            <person name="Yoshikawa H."/>
            <person name="Murakami K."/>
            <person name="Kasahara K."/>
            <person name="Inaoka T."/>
            <person name="Hiraga Y."/>
            <person name="Ochi K."/>
        </authorList>
    </citation>
    <scope>NUCLEOTIDE SEQUENCE [LARGE SCALE GENOMIC DNA]</scope>
    <source>
        <strain evidence="6 7">T-3040</strain>
    </source>
</reference>
<feature type="domain" description="HTH tetR-type" evidence="5">
    <location>
        <begin position="1"/>
        <end position="37"/>
    </location>
</feature>
<dbReference type="Pfam" id="PF16925">
    <property type="entry name" value="TetR_C_13"/>
    <property type="match status" value="1"/>
</dbReference>
<dbReference type="Pfam" id="PF00440">
    <property type="entry name" value="TetR_N"/>
    <property type="match status" value="1"/>
</dbReference>
<evidence type="ECO:0000313" key="6">
    <source>
        <dbReference type="EMBL" id="GBG09277.1"/>
    </source>
</evidence>
<comment type="caution">
    <text evidence="4">Lacks conserved residue(s) required for the propagation of feature annotation.</text>
</comment>
<dbReference type="Gene3D" id="1.10.357.10">
    <property type="entry name" value="Tetracycline Repressor, domain 2"/>
    <property type="match status" value="1"/>
</dbReference>
<proteinExistence type="predicted"/>
<dbReference type="InterPro" id="IPR036271">
    <property type="entry name" value="Tet_transcr_reg_TetR-rel_C_sf"/>
</dbReference>
<dbReference type="PANTHER" id="PTHR47506:SF3">
    <property type="entry name" value="HTH-TYPE TRANSCRIPTIONAL REGULATOR LMRA"/>
    <property type="match status" value="1"/>
</dbReference>
<keyword evidence="2 4" id="KW-0238">DNA-binding</keyword>
<keyword evidence="3" id="KW-0804">Transcription</keyword>
<dbReference type="PANTHER" id="PTHR47506">
    <property type="entry name" value="TRANSCRIPTIONAL REGULATORY PROTEIN"/>
    <property type="match status" value="1"/>
</dbReference>
<name>A0A2R5ERT8_9BACL</name>
<dbReference type="InterPro" id="IPR011075">
    <property type="entry name" value="TetR_C"/>
</dbReference>
<evidence type="ECO:0000256" key="2">
    <source>
        <dbReference type="ARBA" id="ARBA00023125"/>
    </source>
</evidence>